<accession>A0AAU8JKQ2</accession>
<dbReference type="SUPFAM" id="SSF141571">
    <property type="entry name" value="Pentapeptide repeat-like"/>
    <property type="match status" value="1"/>
</dbReference>
<dbReference type="Gene3D" id="2.160.20.80">
    <property type="entry name" value="E3 ubiquitin-protein ligase SopA"/>
    <property type="match status" value="1"/>
</dbReference>
<dbReference type="InterPro" id="IPR001646">
    <property type="entry name" value="5peptide_repeat"/>
</dbReference>
<dbReference type="Pfam" id="PF00805">
    <property type="entry name" value="Pentapeptide"/>
    <property type="match status" value="2"/>
</dbReference>
<sequence length="395" mass="42516">MQQPLCLLELTATSVPAKQNGTQIDLFVTLDFHQEWQELSPPSRFLVGLRGGQLTLSLENAIMPDSERFSFETSTSGQSECQVEIRGTQTEPGWIFSAKRGTPVLQGSLAQMKLGTLQVTGSPLVVEATFKVDALDVQTLEAQGLWPHDVSPNQHSVLERTLIRSLFEYKLQPYVSRVELRFSDPQQPPSLSCYEVEADDDGFSRLNETIAEILAADTNDLLELVKIANLNPLVDLAGANLLGTTLNEVDLTGANLEKVNLRGADWNDVDLSGASLVGANLAGADFTGSLLSDVNLAGANLQRCSLALANLSGANLSGANLTEANLTNANFSDANLTDANLTGADLQGAGLVRTKLTGVKLDNTNVKQARFKIDSGLSEEMEQRLKSHGAIVEHE</sequence>
<dbReference type="EMBL" id="CP159837">
    <property type="protein sequence ID" value="XCM39352.1"/>
    <property type="molecule type" value="Genomic_DNA"/>
</dbReference>
<organism evidence="1">
    <name type="scientific">Planktothricoides raciborskii GIHE-MW2</name>
    <dbReference type="NCBI Taxonomy" id="2792601"/>
    <lineage>
        <taxon>Bacteria</taxon>
        <taxon>Bacillati</taxon>
        <taxon>Cyanobacteriota</taxon>
        <taxon>Cyanophyceae</taxon>
        <taxon>Oscillatoriophycideae</taxon>
        <taxon>Oscillatoriales</taxon>
        <taxon>Oscillatoriaceae</taxon>
        <taxon>Planktothricoides</taxon>
    </lineage>
</organism>
<dbReference type="PANTHER" id="PTHR14136:SF17">
    <property type="entry name" value="BTB_POZ DOMAIN-CONTAINING PROTEIN KCTD9"/>
    <property type="match status" value="1"/>
</dbReference>
<gene>
    <name evidence="1" type="ORF">ABWT76_002267</name>
</gene>
<evidence type="ECO:0000313" key="1">
    <source>
        <dbReference type="EMBL" id="XCM39352.1"/>
    </source>
</evidence>
<name>A0AAU8JKQ2_9CYAN</name>
<dbReference type="RefSeq" id="WP_354636125.1">
    <property type="nucleotide sequence ID" value="NZ_CP159837.1"/>
</dbReference>
<reference evidence="1" key="1">
    <citation type="submission" date="2024-07" db="EMBL/GenBank/DDBJ databases">
        <authorList>
            <person name="Kim Y.J."/>
            <person name="Jeong J.Y."/>
        </authorList>
    </citation>
    <scope>NUCLEOTIDE SEQUENCE</scope>
    <source>
        <strain evidence="1">GIHE-MW2</strain>
    </source>
</reference>
<dbReference type="AlphaFoldDB" id="A0AAU8JKQ2"/>
<dbReference type="PANTHER" id="PTHR14136">
    <property type="entry name" value="BTB_POZ DOMAIN-CONTAINING PROTEIN KCTD9"/>
    <property type="match status" value="1"/>
</dbReference>
<dbReference type="InterPro" id="IPR051082">
    <property type="entry name" value="Pentapeptide-BTB/POZ_domain"/>
</dbReference>
<proteinExistence type="predicted"/>
<protein>
    <submittedName>
        <fullName evidence="1">Pentapeptide repeat-containing protein</fullName>
    </submittedName>
</protein>